<dbReference type="SMART" id="SM00155">
    <property type="entry name" value="PLDc"/>
    <property type="match status" value="2"/>
</dbReference>
<dbReference type="InterPro" id="IPR001736">
    <property type="entry name" value="PLipase_D/transphosphatidylase"/>
</dbReference>
<gene>
    <name evidence="8" type="ORF">GO608_08480</name>
</gene>
<feature type="domain" description="PLD phosphodiesterase" evidence="7">
    <location>
        <begin position="369"/>
        <end position="392"/>
    </location>
</feature>
<dbReference type="CDD" id="cd09143">
    <property type="entry name" value="PLDc_vPLD1_2_like_bac_2"/>
    <property type="match status" value="1"/>
</dbReference>
<evidence type="ECO:0000256" key="3">
    <source>
        <dbReference type="ARBA" id="ARBA00022801"/>
    </source>
</evidence>
<evidence type="ECO:0000256" key="1">
    <source>
        <dbReference type="ARBA" id="ARBA00000798"/>
    </source>
</evidence>
<comment type="caution">
    <text evidence="8">The sequence shown here is derived from an EMBL/GenBank/DDBJ whole genome shotgun (WGS) entry which is preliminary data.</text>
</comment>
<keyword evidence="2" id="KW-0677">Repeat</keyword>
<dbReference type="Gene3D" id="3.30.870.10">
    <property type="entry name" value="Endonuclease Chain A"/>
    <property type="match status" value="2"/>
</dbReference>
<dbReference type="InterPro" id="IPR032816">
    <property type="entry name" value="VTT_dom"/>
</dbReference>
<proteinExistence type="predicted"/>
<feature type="transmembrane region" description="Helical" evidence="6">
    <location>
        <begin position="669"/>
        <end position="691"/>
    </location>
</feature>
<keyword evidence="6" id="KW-0812">Transmembrane</keyword>
<keyword evidence="6" id="KW-0472">Membrane</keyword>
<evidence type="ECO:0000259" key="7">
    <source>
        <dbReference type="PROSITE" id="PS50035"/>
    </source>
</evidence>
<dbReference type="SUPFAM" id="SSF56024">
    <property type="entry name" value="Phospholipase D/nuclease"/>
    <property type="match status" value="2"/>
</dbReference>
<keyword evidence="3" id="KW-0378">Hydrolase</keyword>
<dbReference type="Pfam" id="PF13091">
    <property type="entry name" value="PLDc_2"/>
    <property type="match status" value="1"/>
</dbReference>
<feature type="transmembrane region" description="Helical" evidence="6">
    <location>
        <begin position="583"/>
        <end position="616"/>
    </location>
</feature>
<dbReference type="Pfam" id="PF09335">
    <property type="entry name" value="VTT_dom"/>
    <property type="match status" value="1"/>
</dbReference>
<dbReference type="PANTHER" id="PTHR18896:SF76">
    <property type="entry name" value="PHOSPHOLIPASE"/>
    <property type="match status" value="1"/>
</dbReference>
<name>A0ABX1MZC7_9RHOO</name>
<evidence type="ECO:0000256" key="6">
    <source>
        <dbReference type="SAM" id="Phobius"/>
    </source>
</evidence>
<dbReference type="Pfam" id="PF00614">
    <property type="entry name" value="PLDc"/>
    <property type="match status" value="1"/>
</dbReference>
<feature type="domain" description="PLD phosphodiesterase" evidence="7">
    <location>
        <begin position="146"/>
        <end position="173"/>
    </location>
</feature>
<dbReference type="PROSITE" id="PS50035">
    <property type="entry name" value="PLD"/>
    <property type="match status" value="2"/>
</dbReference>
<keyword evidence="9" id="KW-1185">Reference proteome</keyword>
<protein>
    <submittedName>
        <fullName evidence="8">Phospholipase</fullName>
    </submittedName>
</protein>
<keyword evidence="6" id="KW-1133">Transmembrane helix</keyword>
<dbReference type="PANTHER" id="PTHR18896">
    <property type="entry name" value="PHOSPHOLIPASE D"/>
    <property type="match status" value="1"/>
</dbReference>
<feature type="transmembrane region" description="Helical" evidence="6">
    <location>
        <begin position="559"/>
        <end position="576"/>
    </location>
</feature>
<dbReference type="InterPro" id="IPR025202">
    <property type="entry name" value="PLD-like_dom"/>
</dbReference>
<evidence type="ECO:0000256" key="5">
    <source>
        <dbReference type="SAM" id="MobiDB-lite"/>
    </source>
</evidence>
<dbReference type="EMBL" id="WTVH01000013">
    <property type="protein sequence ID" value="NMF93364.1"/>
    <property type="molecule type" value="Genomic_DNA"/>
</dbReference>
<evidence type="ECO:0000256" key="2">
    <source>
        <dbReference type="ARBA" id="ARBA00022737"/>
    </source>
</evidence>
<evidence type="ECO:0000256" key="4">
    <source>
        <dbReference type="ARBA" id="ARBA00023098"/>
    </source>
</evidence>
<sequence length="745" mass="82190">MQPVDAPALNESRKHRDPGDSLFRPGVNCFTVARAARVGLLVDGEAYFKAFAAAAERATRSILILAWDFSSNTRLHFDPETRDGPPARLGDFLNWLTRRRRDLHVHILDWDYPLVFGVDRELPPTYGFGWRAHHQVHLAYDNTHPVSGSHHQKIVVIDDALAFIGGFDLTERRWDTPAHSPDEPHRLCGTARYPPFHDLMMAVDGPAALALAGIARARWLGATGHALPPPAPPGANSSRWPASLDIDFTDIDVALARTLPETTLQAGIHEVEALYLDTIAAARGLIYIENQYFTAYRIGEALAARLAEPDGPEIVVVVRLFSHGWLEEHTMHVLRTRLIQRLRAADHYGKFHILYPHIDGLDENICIDLHSKLMIVDDEILRIGSANLCNRSMGMDTECDAALEARGDPQVAATIHAFRNELLAEHLDVAPQQVEDAFRQQGTLRGAIDALAGRTRTLKPIERLPEWSETVIELASVGDPAAPVSLDRLIEEFSPEVAVEEEVAPRDRRKFVKRVALKVGLFFAVVGALTAMWHYTPLAAWVDASRITAWAEEFAGRPWAPLVILAAYTPACIVMFPRPLITLAAVVAFGPFLGFAYALSGILVAALLTYVAGMYLPRHTVHSFAGRPLRRVTETLRRRSLLAVTALRLVPLAPFAVEGLVAAAIGIRLWHFMLGTLIGMLPGTLATTIFGDQLEAALNDPAQINYTVLAAAVVGVSLLTLAVRRWLVSQHRETVPHGDTGNRPR</sequence>
<organism evidence="8 9">
    <name type="scientific">Aromatoleum buckelii</name>
    <dbReference type="NCBI Taxonomy" id="200254"/>
    <lineage>
        <taxon>Bacteria</taxon>
        <taxon>Pseudomonadati</taxon>
        <taxon>Pseudomonadota</taxon>
        <taxon>Betaproteobacteria</taxon>
        <taxon>Rhodocyclales</taxon>
        <taxon>Rhodocyclaceae</taxon>
        <taxon>Aromatoleum</taxon>
    </lineage>
</organism>
<keyword evidence="4" id="KW-0443">Lipid metabolism</keyword>
<feature type="transmembrane region" description="Helical" evidence="6">
    <location>
        <begin position="703"/>
        <end position="723"/>
    </location>
</feature>
<feature type="transmembrane region" description="Helical" evidence="6">
    <location>
        <begin position="515"/>
        <end position="535"/>
    </location>
</feature>
<evidence type="ECO:0000313" key="9">
    <source>
        <dbReference type="Proteomes" id="UP000601990"/>
    </source>
</evidence>
<dbReference type="Proteomes" id="UP000601990">
    <property type="component" value="Unassembled WGS sequence"/>
</dbReference>
<comment type="catalytic activity">
    <reaction evidence="1">
        <text>a 1,2-diacyl-sn-glycero-3-phosphocholine + H2O = a 1,2-diacyl-sn-glycero-3-phosphate + choline + H(+)</text>
        <dbReference type="Rhea" id="RHEA:14445"/>
        <dbReference type="ChEBI" id="CHEBI:15354"/>
        <dbReference type="ChEBI" id="CHEBI:15377"/>
        <dbReference type="ChEBI" id="CHEBI:15378"/>
        <dbReference type="ChEBI" id="CHEBI:57643"/>
        <dbReference type="ChEBI" id="CHEBI:58608"/>
        <dbReference type="EC" id="3.1.4.4"/>
    </reaction>
</comment>
<feature type="region of interest" description="Disordered" evidence="5">
    <location>
        <begin position="1"/>
        <end position="20"/>
    </location>
</feature>
<accession>A0ABX1MZC7</accession>
<reference evidence="8" key="1">
    <citation type="submission" date="2019-12" db="EMBL/GenBank/DDBJ databases">
        <title>Comparative genomics gives insights into the taxonomy of the Azoarcus-Aromatoleum group and reveals separate origins of nif in the plant-associated Azoarcus and non-plant-associated Aromatoleum sub-groups.</title>
        <authorList>
            <person name="Lafos M."/>
            <person name="Maluk M."/>
            <person name="Batista M."/>
            <person name="Junghare M."/>
            <person name="Carmona M."/>
            <person name="Faoro H."/>
            <person name="Cruz L.M."/>
            <person name="Battistoni F."/>
            <person name="De Souza E."/>
            <person name="Pedrosa F."/>
            <person name="Chen W.-M."/>
            <person name="Poole P.S."/>
            <person name="Dixon R.A."/>
            <person name="James E.K."/>
        </authorList>
    </citation>
    <scope>NUCLEOTIDE SEQUENCE</scope>
    <source>
        <strain evidence="8">U120</strain>
    </source>
</reference>
<evidence type="ECO:0000313" key="8">
    <source>
        <dbReference type="EMBL" id="NMF93364.1"/>
    </source>
</evidence>
<dbReference type="CDD" id="cd09140">
    <property type="entry name" value="PLDc_vPLD1_2_like_bac_1"/>
    <property type="match status" value="1"/>
</dbReference>
<dbReference type="InterPro" id="IPR015679">
    <property type="entry name" value="PLipase_D_fam"/>
</dbReference>